<organism evidence="3">
    <name type="scientific">Caenorhabditis brenneri</name>
    <name type="common">Nematode worm</name>
    <dbReference type="NCBI Taxonomy" id="135651"/>
    <lineage>
        <taxon>Eukaryota</taxon>
        <taxon>Metazoa</taxon>
        <taxon>Ecdysozoa</taxon>
        <taxon>Nematoda</taxon>
        <taxon>Chromadorea</taxon>
        <taxon>Rhabditida</taxon>
        <taxon>Rhabditina</taxon>
        <taxon>Rhabditomorpha</taxon>
        <taxon>Rhabditoidea</taxon>
        <taxon>Rhabditidae</taxon>
        <taxon>Peloderinae</taxon>
        <taxon>Caenorhabditis</taxon>
    </lineage>
</organism>
<evidence type="ECO:0000256" key="1">
    <source>
        <dbReference type="SAM" id="MobiDB-lite"/>
    </source>
</evidence>
<feature type="compositionally biased region" description="Low complexity" evidence="1">
    <location>
        <begin position="126"/>
        <end position="138"/>
    </location>
</feature>
<dbReference type="InParanoid" id="G0P410"/>
<feature type="region of interest" description="Disordered" evidence="1">
    <location>
        <begin position="79"/>
        <end position="174"/>
    </location>
</feature>
<reference evidence="3" key="1">
    <citation type="submission" date="2011-07" db="EMBL/GenBank/DDBJ databases">
        <authorList>
            <consortium name="Caenorhabditis brenneri Sequencing and Analysis Consortium"/>
            <person name="Wilson R.K."/>
        </authorList>
    </citation>
    <scope>NUCLEOTIDE SEQUENCE [LARGE SCALE GENOMIC DNA]</scope>
    <source>
        <strain evidence="3">PB2801</strain>
    </source>
</reference>
<gene>
    <name evidence="2" type="ORF">CAEBREN_04028</name>
</gene>
<name>G0P410_CAEBE</name>
<dbReference type="EMBL" id="GL380056">
    <property type="protein sequence ID" value="EGT44581.1"/>
    <property type="molecule type" value="Genomic_DNA"/>
</dbReference>
<evidence type="ECO:0000313" key="2">
    <source>
        <dbReference type="EMBL" id="EGT44581.1"/>
    </source>
</evidence>
<dbReference type="AlphaFoldDB" id="G0P410"/>
<keyword evidence="3" id="KW-1185">Reference proteome</keyword>
<protein>
    <submittedName>
        <fullName evidence="2">Uncharacterized protein</fullName>
    </submittedName>
</protein>
<proteinExistence type="predicted"/>
<evidence type="ECO:0000313" key="3">
    <source>
        <dbReference type="Proteomes" id="UP000008068"/>
    </source>
</evidence>
<dbReference type="HOGENOM" id="CLU_1541469_0_0_1"/>
<feature type="compositionally biased region" description="Low complexity" evidence="1">
    <location>
        <begin position="87"/>
        <end position="105"/>
    </location>
</feature>
<feature type="region of interest" description="Disordered" evidence="1">
    <location>
        <begin position="1"/>
        <end position="23"/>
    </location>
</feature>
<sequence length="174" mass="19741">MMVESGGQKNASDREDEEEADEQVFQKLTTDYNFEKYKCRNAFRPDLTITLRVRKAEILDNQVYSSFFVLTKRHFVLSGGPSHRQAPRSSSPEAASATLGGLLATVREQDSSTNAFQGSPRDRGSSRNSSNSYRASAPNMYGRQEYDHHRSEQQSYRGNGGHKHPRIEHPGDWR</sequence>
<accession>G0P410</accession>
<dbReference type="Proteomes" id="UP000008068">
    <property type="component" value="Unassembled WGS sequence"/>
</dbReference>